<dbReference type="RefSeq" id="WP_119438244.1">
    <property type="nucleotide sequence ID" value="NZ_QWGR01000006.1"/>
</dbReference>
<comment type="caution">
    <text evidence="2">The sequence shown here is derived from an EMBL/GenBank/DDBJ whole genome shotgun (WGS) entry which is preliminary data.</text>
</comment>
<dbReference type="OrthoDB" id="615470at2"/>
<sequence length="631" mass="72072">MMKIFSKKQNTLVRLGGVFIGIFLTLLIYSSCVDSIYDNIKEFSKEEIVYPAAFDTCYGTIGYERVEIDLRKDGRIPASKISMGKAKKTVVVYDENTPEPTVIRIDSVCSYVNITGLTEPRLYRFKIYTEDEYGSRSIPQEISLIPYTSYDRDVLKLGILDPTVSVAPNALVMEWPTGLNTIMMEYHGLSFQYSDKDGESQDGIRSKEPRIYCGNLPAGQEMTFNMKYKVLPILEDGSKLLDTLEVAKPYIVQMPTPEQQFIPQELKILKANGISTFTTEAVQDINELVYPMNMTTFADLFFFPNVSTLNLTGKGLPETLETLTYARNNEHSIVGGGEWQEFLMPVDQPSKINGPESLQTLKDMLDAGQITHIKYIPKSMGFDFDKFLAPYVESGVVELLTNDNPFFPDHVFVGPQFFANGTVQTTNWNMKLAYSGDFLPRPGLSDITNFDPQSDMVNGKPVDLHLEQLIQSDGENIYRGVIERHNPSFFFALPRQWRFDNERYPYLKFKMFIGSDKSLLTNVGGNRYHVFRAPWIRPMNSLWSFGQNSDYGQESWDAGRQDLMTDDEIQNSWREYTINMSNNDGGDNSNKRNRVYVVNIGHEDGVTWNYNEEKQLVIYIADFRLCKTPND</sequence>
<keyword evidence="3" id="KW-1185">Reference proteome</keyword>
<dbReference type="EMBL" id="QWGR01000006">
    <property type="protein sequence ID" value="RIJ47898.1"/>
    <property type="molecule type" value="Genomic_DNA"/>
</dbReference>
<dbReference type="Proteomes" id="UP000265926">
    <property type="component" value="Unassembled WGS sequence"/>
</dbReference>
<organism evidence="2 3">
    <name type="scientific">Maribellus luteus</name>
    <dbReference type="NCBI Taxonomy" id="2305463"/>
    <lineage>
        <taxon>Bacteria</taxon>
        <taxon>Pseudomonadati</taxon>
        <taxon>Bacteroidota</taxon>
        <taxon>Bacteroidia</taxon>
        <taxon>Marinilabiliales</taxon>
        <taxon>Prolixibacteraceae</taxon>
        <taxon>Maribellus</taxon>
    </lineage>
</organism>
<keyword evidence="1" id="KW-0472">Membrane</keyword>
<keyword evidence="1" id="KW-0812">Transmembrane</keyword>
<accession>A0A399SWN3</accession>
<proteinExistence type="predicted"/>
<gene>
    <name evidence="2" type="ORF">D1614_12285</name>
</gene>
<name>A0A399SWN3_9BACT</name>
<evidence type="ECO:0000313" key="2">
    <source>
        <dbReference type="EMBL" id="RIJ47898.1"/>
    </source>
</evidence>
<reference evidence="2 3" key="1">
    <citation type="submission" date="2018-08" db="EMBL/GenBank/DDBJ databases">
        <title>Pallidiluteibacterium maritimus gen. nov., sp. nov., isolated from coastal sediment.</title>
        <authorList>
            <person name="Zhou L.Y."/>
        </authorList>
    </citation>
    <scope>NUCLEOTIDE SEQUENCE [LARGE SCALE GENOMIC DNA]</scope>
    <source>
        <strain evidence="2 3">XSD2</strain>
    </source>
</reference>
<dbReference type="AlphaFoldDB" id="A0A399SWN3"/>
<evidence type="ECO:0000256" key="1">
    <source>
        <dbReference type="SAM" id="Phobius"/>
    </source>
</evidence>
<evidence type="ECO:0000313" key="3">
    <source>
        <dbReference type="Proteomes" id="UP000265926"/>
    </source>
</evidence>
<protein>
    <submittedName>
        <fullName evidence="2">Uncharacterized protein</fullName>
    </submittedName>
</protein>
<feature type="transmembrane region" description="Helical" evidence="1">
    <location>
        <begin position="12"/>
        <end position="30"/>
    </location>
</feature>
<keyword evidence="1" id="KW-1133">Transmembrane helix</keyword>